<dbReference type="AlphaFoldDB" id="A0A0H2RA46"/>
<dbReference type="Proteomes" id="UP000053477">
    <property type="component" value="Unassembled WGS sequence"/>
</dbReference>
<evidence type="ECO:0000313" key="2">
    <source>
        <dbReference type="Proteomes" id="UP000053477"/>
    </source>
</evidence>
<reference evidence="1 2" key="1">
    <citation type="submission" date="2015-04" db="EMBL/GenBank/DDBJ databases">
        <title>Complete genome sequence of Schizopora paradoxa KUC8140, a cosmopolitan wood degrader in East Asia.</title>
        <authorList>
            <consortium name="DOE Joint Genome Institute"/>
            <person name="Min B."/>
            <person name="Park H."/>
            <person name="Jang Y."/>
            <person name="Kim J.-J."/>
            <person name="Kim K.H."/>
            <person name="Pangilinan J."/>
            <person name="Lipzen A."/>
            <person name="Riley R."/>
            <person name="Grigoriev I.V."/>
            <person name="Spatafora J.W."/>
            <person name="Choi I.-G."/>
        </authorList>
    </citation>
    <scope>NUCLEOTIDE SEQUENCE [LARGE SCALE GENOMIC DNA]</scope>
    <source>
        <strain evidence="1 2">KUC8140</strain>
    </source>
</reference>
<gene>
    <name evidence="1" type="ORF">SCHPADRAFT_982380</name>
</gene>
<sequence>MSFAATPAEAPPERDATSIITNYSTITTNYTTSNLPGPGRNLGNLYSWAGSHLERRLVKRSVRASIKLQKKCEEAGRADLKMRSEEALTALQSTWIIRDMSMSNNESEHDRACEILLVGARSEDITIQVNAFERIIRDFVKRPSKVRYAFGRVFDKHDEVSDTVSLSWKRSGVEYSAEWLYLHMLASRCLSLRHSSFFEEVSYFDDAGPRSLHFWHFERLILSCRRTLSSVVLEQLREKGSITPSSFLSRAD</sequence>
<dbReference type="OrthoDB" id="3054074at2759"/>
<proteinExistence type="predicted"/>
<dbReference type="InParanoid" id="A0A0H2RA46"/>
<dbReference type="EMBL" id="KQ086099">
    <property type="protein sequence ID" value="KLO08247.1"/>
    <property type="molecule type" value="Genomic_DNA"/>
</dbReference>
<name>A0A0H2RA46_9AGAM</name>
<evidence type="ECO:0000313" key="1">
    <source>
        <dbReference type="EMBL" id="KLO08247.1"/>
    </source>
</evidence>
<organism evidence="1 2">
    <name type="scientific">Schizopora paradoxa</name>
    <dbReference type="NCBI Taxonomy" id="27342"/>
    <lineage>
        <taxon>Eukaryota</taxon>
        <taxon>Fungi</taxon>
        <taxon>Dikarya</taxon>
        <taxon>Basidiomycota</taxon>
        <taxon>Agaricomycotina</taxon>
        <taxon>Agaricomycetes</taxon>
        <taxon>Hymenochaetales</taxon>
        <taxon>Schizoporaceae</taxon>
        <taxon>Schizopora</taxon>
    </lineage>
</organism>
<keyword evidence="2" id="KW-1185">Reference proteome</keyword>
<protein>
    <submittedName>
        <fullName evidence="1">Uncharacterized protein</fullName>
    </submittedName>
</protein>
<accession>A0A0H2RA46</accession>